<keyword evidence="10" id="KW-1185">Reference proteome</keyword>
<dbReference type="GO" id="GO:0000981">
    <property type="term" value="F:DNA-binding transcription factor activity, RNA polymerase II-specific"/>
    <property type="evidence" value="ECO:0007669"/>
    <property type="project" value="InterPro"/>
</dbReference>
<evidence type="ECO:0000256" key="7">
    <source>
        <dbReference type="ARBA" id="ARBA00023242"/>
    </source>
</evidence>
<keyword evidence="3" id="KW-0862">Zinc</keyword>
<dbReference type="GO" id="GO:0006351">
    <property type="term" value="P:DNA-templated transcription"/>
    <property type="evidence" value="ECO:0007669"/>
    <property type="project" value="InterPro"/>
</dbReference>
<dbReference type="Pfam" id="PF00172">
    <property type="entry name" value="Zn_clus"/>
    <property type="match status" value="1"/>
</dbReference>
<dbReference type="EMBL" id="JAGPXD010000003">
    <property type="protein sequence ID" value="KAH7362564.1"/>
    <property type="molecule type" value="Genomic_DNA"/>
</dbReference>
<accession>A0A8K0X3V0</accession>
<dbReference type="AlphaFoldDB" id="A0A8K0X3V0"/>
<feature type="domain" description="Zn(2)-C6 fungal-type" evidence="8">
    <location>
        <begin position="15"/>
        <end position="45"/>
    </location>
</feature>
<keyword evidence="4" id="KW-0805">Transcription regulation</keyword>
<dbReference type="PANTHER" id="PTHR47782">
    <property type="entry name" value="ZN(II)2CYS6 TRANSCRIPTION FACTOR (EUROFUNG)-RELATED"/>
    <property type="match status" value="1"/>
</dbReference>
<evidence type="ECO:0000313" key="9">
    <source>
        <dbReference type="EMBL" id="KAH7362564.1"/>
    </source>
</evidence>
<dbReference type="InterPro" id="IPR036864">
    <property type="entry name" value="Zn2-C6_fun-type_DNA-bd_sf"/>
</dbReference>
<evidence type="ECO:0000256" key="4">
    <source>
        <dbReference type="ARBA" id="ARBA00023015"/>
    </source>
</evidence>
<protein>
    <recommendedName>
        <fullName evidence="8">Zn(2)-C6 fungal-type domain-containing protein</fullName>
    </recommendedName>
</protein>
<dbReference type="Pfam" id="PF04082">
    <property type="entry name" value="Fungal_trans"/>
    <property type="match status" value="1"/>
</dbReference>
<gene>
    <name evidence="9" type="ORF">B0T11DRAFT_85615</name>
</gene>
<name>A0A8K0X3V0_9PEZI</name>
<evidence type="ECO:0000256" key="6">
    <source>
        <dbReference type="ARBA" id="ARBA00023163"/>
    </source>
</evidence>
<sequence>MASAPRRMPRPRLPACRQCSQKKVKCDSSRPKCVLCTRNGSDCLVLDSVSKEWVSRSYIDELERLEEQLLGREDAPQGAEPTPANPSPERIYTVRSAGGSSSTVARGGGLSFIALLFSDAEWRRSNADLLRSLARAPRSSGPHTEACPLPSAPVVQELFERYLTWTHIQGPCLLRHEVWDLYGRIFSSAGELVSSDHHDLFRAFILCAISSVLPYRNNLHPQHPEGYFLAALNHLGTGFLTRGLESIQDLLLVARFGFYHHIGTSIWDLIRLCGRLCVEQGLYHTDGETGDLLQDQNRRRIFWQFYLIDRYSSTTLDRPFAIDDKAIEVQFPADANDDELVAATPNFNSLDAFRASNIPQRPKEMTVFLFCVRLRQISSRIHIELSRLRQDPSLSQQPHLAVGRICTTLSRLLQELASWRDTAPVIENPRCLFESEDWFVLLHLREKLSLVRRAVDLVPKSEAPPPRHLLTIFLRTALETIQQYSALSKKRAFITHTRGYFHMIFTAGLSVLYCTSVAPNLSHEDLVELTNGLRICETTLAAMSEQLPDSRSYVTVFEALRRHVSRKIHRALGVGDDSKDEGAKTTHLPVIDNPGATYQLQVQSQGGHDTTDRPVYGEQSYPAYQYWDGSSGAVNMALAVGEHGEAVNGSGYDLRGGLQFPGVPGDDLLQWAFMNDETIWNMDTMLGEYVYGDPTNSGFLNGVDY</sequence>
<evidence type="ECO:0000259" key="8">
    <source>
        <dbReference type="PROSITE" id="PS50048"/>
    </source>
</evidence>
<dbReference type="PROSITE" id="PS50048">
    <property type="entry name" value="ZN2_CY6_FUNGAL_2"/>
    <property type="match status" value="1"/>
</dbReference>
<dbReference type="Gene3D" id="4.10.240.10">
    <property type="entry name" value="Zn(2)-C6 fungal-type DNA-binding domain"/>
    <property type="match status" value="1"/>
</dbReference>
<evidence type="ECO:0000256" key="2">
    <source>
        <dbReference type="ARBA" id="ARBA00022723"/>
    </source>
</evidence>
<proteinExistence type="predicted"/>
<dbReference type="SUPFAM" id="SSF57701">
    <property type="entry name" value="Zn2/Cys6 DNA-binding domain"/>
    <property type="match status" value="1"/>
</dbReference>
<dbReference type="CDD" id="cd00067">
    <property type="entry name" value="GAL4"/>
    <property type="match status" value="1"/>
</dbReference>
<dbReference type="SMART" id="SM00906">
    <property type="entry name" value="Fungal_trans"/>
    <property type="match status" value="1"/>
</dbReference>
<evidence type="ECO:0000256" key="5">
    <source>
        <dbReference type="ARBA" id="ARBA00023125"/>
    </source>
</evidence>
<dbReference type="GO" id="GO:0008270">
    <property type="term" value="F:zinc ion binding"/>
    <property type="evidence" value="ECO:0007669"/>
    <property type="project" value="InterPro"/>
</dbReference>
<dbReference type="InterPro" id="IPR052202">
    <property type="entry name" value="Yeast_MetPath_Reg"/>
</dbReference>
<dbReference type="InterPro" id="IPR007219">
    <property type="entry name" value="XnlR_reg_dom"/>
</dbReference>
<dbReference type="Proteomes" id="UP000813385">
    <property type="component" value="Unassembled WGS sequence"/>
</dbReference>
<organism evidence="9 10">
    <name type="scientific">Plectosphaerella cucumerina</name>
    <dbReference type="NCBI Taxonomy" id="40658"/>
    <lineage>
        <taxon>Eukaryota</taxon>
        <taxon>Fungi</taxon>
        <taxon>Dikarya</taxon>
        <taxon>Ascomycota</taxon>
        <taxon>Pezizomycotina</taxon>
        <taxon>Sordariomycetes</taxon>
        <taxon>Hypocreomycetidae</taxon>
        <taxon>Glomerellales</taxon>
        <taxon>Plectosphaerellaceae</taxon>
        <taxon>Plectosphaerella</taxon>
    </lineage>
</organism>
<dbReference type="GO" id="GO:0005634">
    <property type="term" value="C:nucleus"/>
    <property type="evidence" value="ECO:0007669"/>
    <property type="project" value="UniProtKB-SubCell"/>
</dbReference>
<dbReference type="PANTHER" id="PTHR47782:SF12">
    <property type="entry name" value="ZN(II)2CYS6 TRANSCRIPTION FACTOR (EUROFUNG)"/>
    <property type="match status" value="1"/>
</dbReference>
<keyword evidence="6" id="KW-0804">Transcription</keyword>
<evidence type="ECO:0000256" key="3">
    <source>
        <dbReference type="ARBA" id="ARBA00022833"/>
    </source>
</evidence>
<keyword evidence="5" id="KW-0238">DNA-binding</keyword>
<evidence type="ECO:0000256" key="1">
    <source>
        <dbReference type="ARBA" id="ARBA00004123"/>
    </source>
</evidence>
<keyword evidence="7" id="KW-0539">Nucleus</keyword>
<dbReference type="GO" id="GO:0043565">
    <property type="term" value="F:sequence-specific DNA binding"/>
    <property type="evidence" value="ECO:0007669"/>
    <property type="project" value="TreeGrafter"/>
</dbReference>
<dbReference type="PROSITE" id="PS00463">
    <property type="entry name" value="ZN2_CY6_FUNGAL_1"/>
    <property type="match status" value="1"/>
</dbReference>
<comment type="subcellular location">
    <subcellularLocation>
        <location evidence="1">Nucleus</location>
    </subcellularLocation>
</comment>
<reference evidence="9" key="1">
    <citation type="journal article" date="2021" name="Nat. Commun.">
        <title>Genetic determinants of endophytism in the Arabidopsis root mycobiome.</title>
        <authorList>
            <person name="Mesny F."/>
            <person name="Miyauchi S."/>
            <person name="Thiergart T."/>
            <person name="Pickel B."/>
            <person name="Atanasova L."/>
            <person name="Karlsson M."/>
            <person name="Huettel B."/>
            <person name="Barry K.W."/>
            <person name="Haridas S."/>
            <person name="Chen C."/>
            <person name="Bauer D."/>
            <person name="Andreopoulos W."/>
            <person name="Pangilinan J."/>
            <person name="LaButti K."/>
            <person name="Riley R."/>
            <person name="Lipzen A."/>
            <person name="Clum A."/>
            <person name="Drula E."/>
            <person name="Henrissat B."/>
            <person name="Kohler A."/>
            <person name="Grigoriev I.V."/>
            <person name="Martin F.M."/>
            <person name="Hacquard S."/>
        </authorList>
    </citation>
    <scope>NUCLEOTIDE SEQUENCE</scope>
    <source>
        <strain evidence="9">MPI-CAGE-AT-0016</strain>
    </source>
</reference>
<dbReference type="OrthoDB" id="5296287at2759"/>
<comment type="caution">
    <text evidence="9">The sequence shown here is derived from an EMBL/GenBank/DDBJ whole genome shotgun (WGS) entry which is preliminary data.</text>
</comment>
<evidence type="ECO:0000313" key="10">
    <source>
        <dbReference type="Proteomes" id="UP000813385"/>
    </source>
</evidence>
<dbReference type="CDD" id="cd12148">
    <property type="entry name" value="fungal_TF_MHR"/>
    <property type="match status" value="1"/>
</dbReference>
<dbReference type="GO" id="GO:0045944">
    <property type="term" value="P:positive regulation of transcription by RNA polymerase II"/>
    <property type="evidence" value="ECO:0007669"/>
    <property type="project" value="TreeGrafter"/>
</dbReference>
<keyword evidence="2" id="KW-0479">Metal-binding</keyword>
<dbReference type="InterPro" id="IPR001138">
    <property type="entry name" value="Zn2Cys6_DnaBD"/>
</dbReference>
<dbReference type="SMART" id="SM00066">
    <property type="entry name" value="GAL4"/>
    <property type="match status" value="1"/>
</dbReference>